<protein>
    <submittedName>
        <fullName evidence="2">Uncharacterized protein</fullName>
    </submittedName>
</protein>
<dbReference type="OrthoDB" id="3264915at2759"/>
<feature type="region of interest" description="Disordered" evidence="1">
    <location>
        <begin position="1"/>
        <end position="68"/>
    </location>
</feature>
<gene>
    <name evidence="2" type="ORF">SCP_0303600</name>
</gene>
<feature type="compositionally biased region" description="Basic residues" evidence="1">
    <location>
        <begin position="29"/>
        <end position="50"/>
    </location>
</feature>
<dbReference type="AlphaFoldDB" id="A0A401GEW4"/>
<organism evidence="2 3">
    <name type="scientific">Sparassis crispa</name>
    <dbReference type="NCBI Taxonomy" id="139825"/>
    <lineage>
        <taxon>Eukaryota</taxon>
        <taxon>Fungi</taxon>
        <taxon>Dikarya</taxon>
        <taxon>Basidiomycota</taxon>
        <taxon>Agaricomycotina</taxon>
        <taxon>Agaricomycetes</taxon>
        <taxon>Polyporales</taxon>
        <taxon>Sparassidaceae</taxon>
        <taxon>Sparassis</taxon>
    </lineage>
</organism>
<dbReference type="InParanoid" id="A0A401GEW4"/>
<accession>A0A401GEW4</accession>
<evidence type="ECO:0000256" key="1">
    <source>
        <dbReference type="SAM" id="MobiDB-lite"/>
    </source>
</evidence>
<dbReference type="EMBL" id="BFAD01000003">
    <property type="protein sequence ID" value="GBE80643.1"/>
    <property type="molecule type" value="Genomic_DNA"/>
</dbReference>
<dbReference type="Proteomes" id="UP000287166">
    <property type="component" value="Unassembled WGS sequence"/>
</dbReference>
<proteinExistence type="predicted"/>
<name>A0A401GEW4_9APHY</name>
<comment type="caution">
    <text evidence="2">The sequence shown here is derived from an EMBL/GenBank/DDBJ whole genome shotgun (WGS) entry which is preliminary data.</text>
</comment>
<evidence type="ECO:0000313" key="2">
    <source>
        <dbReference type="EMBL" id="GBE80643.1"/>
    </source>
</evidence>
<keyword evidence="3" id="KW-1185">Reference proteome</keyword>
<reference evidence="2 3" key="1">
    <citation type="journal article" date="2018" name="Sci. Rep.">
        <title>Genome sequence of the cauliflower mushroom Sparassis crispa (Hanabiratake) and its association with beneficial usage.</title>
        <authorList>
            <person name="Kiyama R."/>
            <person name="Furutani Y."/>
            <person name="Kawaguchi K."/>
            <person name="Nakanishi T."/>
        </authorList>
    </citation>
    <scope>NUCLEOTIDE SEQUENCE [LARGE SCALE GENOMIC DNA]</scope>
</reference>
<dbReference type="GeneID" id="38777560"/>
<sequence>MNATAYEDNDSAEAGENGAVKDMPVTAKKSTHTTSRAKGKLQVRIRKRTNMPKESEWPDPKYDTARAQ</sequence>
<feature type="compositionally biased region" description="Basic and acidic residues" evidence="1">
    <location>
        <begin position="51"/>
        <end position="68"/>
    </location>
</feature>
<dbReference type="RefSeq" id="XP_027611556.1">
    <property type="nucleotide sequence ID" value="XM_027755755.1"/>
</dbReference>
<evidence type="ECO:0000313" key="3">
    <source>
        <dbReference type="Proteomes" id="UP000287166"/>
    </source>
</evidence>